<keyword evidence="2" id="KW-0067">ATP-binding</keyword>
<dbReference type="SMART" id="SM00382">
    <property type="entry name" value="AAA"/>
    <property type="match status" value="1"/>
</dbReference>
<dbReference type="EMBL" id="LAZR01012112">
    <property type="protein sequence ID" value="KKM39650.1"/>
    <property type="molecule type" value="Genomic_DNA"/>
</dbReference>
<name>A0A0F9ILN5_9ZZZZ</name>
<sequence length="483" mass="53859">MAFNELFERDFLRMVLHREYLVEFAGVIEPEMFSFPLYGTLWLIIQKFYFEHKEAPSAAALFELLDDAVKDGLFSEDEIDFLEKYVPPIINIDKGEVMNFEFVRERVSKWAQGRRLRARVAEVVQKIQEGAVDVDEVIHLLKGAVLPKPLPLDEEDFVSTLLARVQNLVDRHDGLYIPTGIRPLDDALGGGLRRRNKGYIMGPPGGGKSTFCGRFAGNCVGLNLNVAYFYNDESSESLTGRLAGYFANISARDFLKGGSKALEKAEVASHDLAQRRMGKLILKQLPNLAKPSDVIRVVDRMVEDGTSVDVIIVDHIGKMSPEMGMSRDSYHLDVKNIFAQLSELCLEYDCVVLCVMHTNRKGGGKARLDDTLMGLTFEPAKEADFGLGAFRLTEDKGEPGPLGRDFGRIQIIKARGPGAGMLFRIEIDFERCKFKEVKYLGIQEGVSYAAESRTDRSTTPSDGGATQQTHDQNEVHHNPVASG</sequence>
<dbReference type="GO" id="GO:0006260">
    <property type="term" value="P:DNA replication"/>
    <property type="evidence" value="ECO:0007669"/>
    <property type="project" value="InterPro"/>
</dbReference>
<evidence type="ECO:0000256" key="2">
    <source>
        <dbReference type="ARBA" id="ARBA00022840"/>
    </source>
</evidence>
<dbReference type="PANTHER" id="PTHR43637:SF2">
    <property type="entry name" value="PROTEIN GVPD 1"/>
    <property type="match status" value="1"/>
</dbReference>
<dbReference type="InterPro" id="IPR003593">
    <property type="entry name" value="AAA+_ATPase"/>
</dbReference>
<protein>
    <recommendedName>
        <fullName evidence="4">AAA+ ATPase domain-containing protein</fullName>
    </recommendedName>
</protein>
<feature type="domain" description="AAA+ ATPase" evidence="4">
    <location>
        <begin position="194"/>
        <end position="387"/>
    </location>
</feature>
<accession>A0A0F9ILN5</accession>
<feature type="compositionally biased region" description="Polar residues" evidence="3">
    <location>
        <begin position="457"/>
        <end position="470"/>
    </location>
</feature>
<dbReference type="InterPro" id="IPR027417">
    <property type="entry name" value="P-loop_NTPase"/>
</dbReference>
<dbReference type="PANTHER" id="PTHR43637">
    <property type="entry name" value="UPF0273 PROTEIN TM_0370"/>
    <property type="match status" value="1"/>
</dbReference>
<dbReference type="GO" id="GO:0005524">
    <property type="term" value="F:ATP binding"/>
    <property type="evidence" value="ECO:0007669"/>
    <property type="project" value="UniProtKB-KW"/>
</dbReference>
<dbReference type="GO" id="GO:0003678">
    <property type="term" value="F:DNA helicase activity"/>
    <property type="evidence" value="ECO:0007669"/>
    <property type="project" value="InterPro"/>
</dbReference>
<comment type="caution">
    <text evidence="5">The sequence shown here is derived from an EMBL/GenBank/DDBJ whole genome shotgun (WGS) entry which is preliminary data.</text>
</comment>
<proteinExistence type="predicted"/>
<dbReference type="SUPFAM" id="SSF52540">
    <property type="entry name" value="P-loop containing nucleoside triphosphate hydrolases"/>
    <property type="match status" value="1"/>
</dbReference>
<evidence type="ECO:0000259" key="4">
    <source>
        <dbReference type="SMART" id="SM00382"/>
    </source>
</evidence>
<dbReference type="Gene3D" id="3.40.50.300">
    <property type="entry name" value="P-loop containing nucleotide triphosphate hydrolases"/>
    <property type="match status" value="1"/>
</dbReference>
<gene>
    <name evidence="5" type="ORF">LCGC14_1564030</name>
</gene>
<reference evidence="5" key="1">
    <citation type="journal article" date="2015" name="Nature">
        <title>Complex archaea that bridge the gap between prokaryotes and eukaryotes.</title>
        <authorList>
            <person name="Spang A."/>
            <person name="Saw J.H."/>
            <person name="Jorgensen S.L."/>
            <person name="Zaremba-Niedzwiedzka K."/>
            <person name="Martijn J."/>
            <person name="Lind A.E."/>
            <person name="van Eijk R."/>
            <person name="Schleper C."/>
            <person name="Guy L."/>
            <person name="Ettema T.J."/>
        </authorList>
    </citation>
    <scope>NUCLEOTIDE SEQUENCE</scope>
</reference>
<evidence type="ECO:0000256" key="1">
    <source>
        <dbReference type="ARBA" id="ARBA00022741"/>
    </source>
</evidence>
<organism evidence="5">
    <name type="scientific">marine sediment metagenome</name>
    <dbReference type="NCBI Taxonomy" id="412755"/>
    <lineage>
        <taxon>unclassified sequences</taxon>
        <taxon>metagenomes</taxon>
        <taxon>ecological metagenomes</taxon>
    </lineage>
</organism>
<keyword evidence="1" id="KW-0547">Nucleotide-binding</keyword>
<dbReference type="Pfam" id="PF03796">
    <property type="entry name" value="DnaB_C"/>
    <property type="match status" value="1"/>
</dbReference>
<evidence type="ECO:0000256" key="3">
    <source>
        <dbReference type="SAM" id="MobiDB-lite"/>
    </source>
</evidence>
<evidence type="ECO:0000313" key="5">
    <source>
        <dbReference type="EMBL" id="KKM39650.1"/>
    </source>
</evidence>
<dbReference type="AlphaFoldDB" id="A0A0F9ILN5"/>
<dbReference type="InterPro" id="IPR007694">
    <property type="entry name" value="DNA_helicase_DnaB-like_C"/>
</dbReference>
<feature type="region of interest" description="Disordered" evidence="3">
    <location>
        <begin position="449"/>
        <end position="483"/>
    </location>
</feature>